<sequence>MYHDSHAYANVLPSEPAAGYLDAGKLVFAEEAHLDVARGMSFKDGTTYCVAPVIDASGGPIQFWAAGTDCCSRGTFECDDAWDEKAHAGLVLQANQQHILAVKQAVAAYRLTTAKRPIFVQWVVDPEKVELNYWMLGNGILVGSCLISLVISSLLTLLLLLLNESAARRAERTNHSAECSTDVSHRVNVTAVEQRKELQIEPLSHLGREISVASNDLVLTLRSSAASIWGTLMVKRRSPEHWGGDVQVRVKLPLPRHYYELKFSASSTEAPREVYPGLLRCWIFNLEASSITAKRHVNETKNSSLLRRENTSAQETLPLFVHIPKTAGTSIWAALGPSYSDSNRYPEVPFSCLKHNPPKEHVQRSFAVIREPCSRLASEFTWAQKLAWFDIYYRDYGVIKEFPPTCSMFNSWVRAVLARYQQSSDVEDCHMIPQWCYLSKVDEVLPLDQDLQKRLRALSPEFHSLNLPRLNADDLAQRSNVTCSCLDAWNLAAIQEHFRDDFITWHLAFGKPSPYAPESFKSGLIRRKKGCTYKKNWKRIWPKDSSVGISAEGLARAV</sequence>
<keyword evidence="1" id="KW-0812">Transmembrane</keyword>
<organism evidence="2 3">
    <name type="scientific">Durusdinium trenchii</name>
    <dbReference type="NCBI Taxonomy" id="1381693"/>
    <lineage>
        <taxon>Eukaryota</taxon>
        <taxon>Sar</taxon>
        <taxon>Alveolata</taxon>
        <taxon>Dinophyceae</taxon>
        <taxon>Suessiales</taxon>
        <taxon>Symbiodiniaceae</taxon>
        <taxon>Durusdinium</taxon>
    </lineage>
</organism>
<proteinExistence type="predicted"/>
<keyword evidence="3" id="KW-1185">Reference proteome</keyword>
<gene>
    <name evidence="2" type="ORF">CCMP2556_LOCUS47251</name>
</gene>
<protein>
    <submittedName>
        <fullName evidence="2">Uncharacterized protein</fullName>
    </submittedName>
</protein>
<keyword evidence="1" id="KW-0472">Membrane</keyword>
<dbReference type="Proteomes" id="UP001642484">
    <property type="component" value="Unassembled WGS sequence"/>
</dbReference>
<evidence type="ECO:0000313" key="3">
    <source>
        <dbReference type="Proteomes" id="UP001642484"/>
    </source>
</evidence>
<name>A0ABP0RJR5_9DINO</name>
<dbReference type="EMBL" id="CAXAMN010026017">
    <property type="protein sequence ID" value="CAK9099908.1"/>
    <property type="molecule type" value="Genomic_DNA"/>
</dbReference>
<accession>A0ABP0RJR5</accession>
<evidence type="ECO:0000256" key="1">
    <source>
        <dbReference type="SAM" id="Phobius"/>
    </source>
</evidence>
<evidence type="ECO:0000313" key="2">
    <source>
        <dbReference type="EMBL" id="CAK9099908.1"/>
    </source>
</evidence>
<keyword evidence="1" id="KW-1133">Transmembrane helix</keyword>
<reference evidence="2 3" key="1">
    <citation type="submission" date="2024-02" db="EMBL/GenBank/DDBJ databases">
        <authorList>
            <person name="Chen Y."/>
            <person name="Shah S."/>
            <person name="Dougan E. K."/>
            <person name="Thang M."/>
            <person name="Chan C."/>
        </authorList>
    </citation>
    <scope>NUCLEOTIDE SEQUENCE [LARGE SCALE GENOMIC DNA]</scope>
</reference>
<feature type="transmembrane region" description="Helical" evidence="1">
    <location>
        <begin position="140"/>
        <end position="162"/>
    </location>
</feature>
<comment type="caution">
    <text evidence="2">The sequence shown here is derived from an EMBL/GenBank/DDBJ whole genome shotgun (WGS) entry which is preliminary data.</text>
</comment>